<dbReference type="FunFam" id="2.30.29.30:FF:000099">
    <property type="entry name" value="Arf-GAP with dual PH domain-containing protein 1"/>
    <property type="match status" value="1"/>
</dbReference>
<dbReference type="SMART" id="SM00233">
    <property type="entry name" value="PH"/>
    <property type="match status" value="2"/>
</dbReference>
<feature type="domain" description="Arf-GAP" evidence="10">
    <location>
        <begin position="8"/>
        <end position="128"/>
    </location>
</feature>
<dbReference type="PRINTS" id="PR00405">
    <property type="entry name" value="REVINTRACTNG"/>
</dbReference>
<dbReference type="InterPro" id="IPR038508">
    <property type="entry name" value="ArfGAP_dom_sf"/>
</dbReference>
<dbReference type="InterPro" id="IPR001849">
    <property type="entry name" value="PH_domain"/>
</dbReference>
<reference evidence="11" key="1">
    <citation type="thesis" date="2021" institute="BYU ScholarsArchive" country="Provo, UT, USA">
        <title>Applications of and Algorithms for Genome Assembly and Genomic Analyses with an Emphasis on Marine Teleosts.</title>
        <authorList>
            <person name="Pickett B.D."/>
        </authorList>
    </citation>
    <scope>NUCLEOTIDE SEQUENCE</scope>
    <source>
        <strain evidence="11">HI-2016</strain>
    </source>
</reference>
<feature type="domain" description="PH" evidence="9">
    <location>
        <begin position="257"/>
        <end position="363"/>
    </location>
</feature>
<dbReference type="InterPro" id="IPR037851">
    <property type="entry name" value="PH2_ADAP"/>
</dbReference>
<dbReference type="EMBL" id="JAFBMS010000008">
    <property type="protein sequence ID" value="KAG9350449.1"/>
    <property type="molecule type" value="Genomic_DNA"/>
</dbReference>
<comment type="caution">
    <text evidence="11">The sequence shown here is derived from an EMBL/GenBank/DDBJ whole genome shotgun (WGS) entry which is preliminary data.</text>
</comment>
<evidence type="ECO:0000256" key="3">
    <source>
        <dbReference type="ARBA" id="ARBA00022490"/>
    </source>
</evidence>
<dbReference type="FunFam" id="2.30.29.30:FF:000080">
    <property type="entry name" value="Arf-GAP with dual PH domain-containing protein 1"/>
    <property type="match status" value="1"/>
</dbReference>
<feature type="domain" description="PH" evidence="9">
    <location>
        <begin position="133"/>
        <end position="235"/>
    </location>
</feature>
<dbReference type="PROSITE" id="PS50115">
    <property type="entry name" value="ARFGAP"/>
    <property type="match status" value="1"/>
</dbReference>
<dbReference type="PROSITE" id="PS50003">
    <property type="entry name" value="PH_DOMAIN"/>
    <property type="match status" value="2"/>
</dbReference>
<organism evidence="11 12">
    <name type="scientific">Albula glossodonta</name>
    <name type="common">roundjaw bonefish</name>
    <dbReference type="NCBI Taxonomy" id="121402"/>
    <lineage>
        <taxon>Eukaryota</taxon>
        <taxon>Metazoa</taxon>
        <taxon>Chordata</taxon>
        <taxon>Craniata</taxon>
        <taxon>Vertebrata</taxon>
        <taxon>Euteleostomi</taxon>
        <taxon>Actinopterygii</taxon>
        <taxon>Neopterygii</taxon>
        <taxon>Teleostei</taxon>
        <taxon>Albuliformes</taxon>
        <taxon>Albulidae</taxon>
        <taxon>Albula</taxon>
    </lineage>
</organism>
<comment type="subcellular location">
    <subcellularLocation>
        <location evidence="1">Cytoplasm</location>
    </subcellularLocation>
</comment>
<evidence type="ECO:0000256" key="2">
    <source>
        <dbReference type="ARBA" id="ARBA00022468"/>
    </source>
</evidence>
<evidence type="ECO:0000256" key="1">
    <source>
        <dbReference type="ARBA" id="ARBA00004496"/>
    </source>
</evidence>
<dbReference type="InterPro" id="IPR001164">
    <property type="entry name" value="ArfGAP_dom"/>
</dbReference>
<dbReference type="GO" id="GO:0005547">
    <property type="term" value="F:phosphatidylinositol-3,4,5-trisphosphate binding"/>
    <property type="evidence" value="ECO:0007669"/>
    <property type="project" value="TreeGrafter"/>
</dbReference>
<dbReference type="InterPro" id="IPR052589">
    <property type="entry name" value="Arf-GAP_dual-PH_domain"/>
</dbReference>
<evidence type="ECO:0000256" key="5">
    <source>
        <dbReference type="ARBA" id="ARBA00022737"/>
    </source>
</evidence>
<dbReference type="SUPFAM" id="SSF57863">
    <property type="entry name" value="ArfGap/RecO-like zinc finger"/>
    <property type="match status" value="1"/>
</dbReference>
<dbReference type="OrthoDB" id="73919at2759"/>
<evidence type="ECO:0000256" key="7">
    <source>
        <dbReference type="ARBA" id="ARBA00022833"/>
    </source>
</evidence>
<keyword evidence="2" id="KW-0343">GTPase activation</keyword>
<dbReference type="GO" id="GO:0005886">
    <property type="term" value="C:plasma membrane"/>
    <property type="evidence" value="ECO:0007669"/>
    <property type="project" value="TreeGrafter"/>
</dbReference>
<dbReference type="CDD" id="cd01251">
    <property type="entry name" value="PH2_ADAP"/>
    <property type="match status" value="1"/>
</dbReference>
<dbReference type="GO" id="GO:0008270">
    <property type="term" value="F:zinc ion binding"/>
    <property type="evidence" value="ECO:0007669"/>
    <property type="project" value="UniProtKB-KW"/>
</dbReference>
<keyword evidence="5" id="KW-0677">Repeat</keyword>
<keyword evidence="3" id="KW-0963">Cytoplasm</keyword>
<protein>
    <recommendedName>
        <fullName evidence="13">Arf-GAP with dual PH domain-containing protein 2</fullName>
    </recommendedName>
</protein>
<evidence type="ECO:0000313" key="12">
    <source>
        <dbReference type="Proteomes" id="UP000824540"/>
    </source>
</evidence>
<evidence type="ECO:0000259" key="9">
    <source>
        <dbReference type="PROSITE" id="PS50003"/>
    </source>
</evidence>
<evidence type="ECO:0000259" key="10">
    <source>
        <dbReference type="PROSITE" id="PS50115"/>
    </source>
</evidence>
<dbReference type="FunFam" id="1.10.220.150:FF:000011">
    <property type="entry name" value="Arf-GAP with dual PH domain-containing protein 1"/>
    <property type="match status" value="1"/>
</dbReference>
<keyword evidence="4" id="KW-0479">Metal-binding</keyword>
<dbReference type="PANTHER" id="PTHR46021:SF6">
    <property type="entry name" value="ARF-GAP WITH DUAL PH DOMAIN-CONTAINING PROTEIN 2"/>
    <property type="match status" value="1"/>
</dbReference>
<dbReference type="PANTHER" id="PTHR46021">
    <property type="entry name" value="ARF-GAP WITH DUAL PH DOMAIN-CONTAINING PROTEIN 1-LIKE PROTEIN"/>
    <property type="match status" value="1"/>
</dbReference>
<proteinExistence type="predicted"/>
<keyword evidence="7" id="KW-0862">Zinc</keyword>
<dbReference type="GO" id="GO:0005096">
    <property type="term" value="F:GTPase activator activity"/>
    <property type="evidence" value="ECO:0007669"/>
    <property type="project" value="UniProtKB-KW"/>
</dbReference>
<dbReference type="GO" id="GO:1902936">
    <property type="term" value="F:phosphatidylinositol bisphosphate binding"/>
    <property type="evidence" value="ECO:0007669"/>
    <property type="project" value="InterPro"/>
</dbReference>
<dbReference type="Pfam" id="PF01412">
    <property type="entry name" value="ArfGap"/>
    <property type="match status" value="1"/>
</dbReference>
<dbReference type="InterPro" id="IPR037278">
    <property type="entry name" value="ARFGAP/RecO"/>
</dbReference>
<keyword evidence="6 8" id="KW-0863">Zinc-finger</keyword>
<name>A0A8T2PE10_9TELE</name>
<evidence type="ECO:0000256" key="6">
    <source>
        <dbReference type="ARBA" id="ARBA00022771"/>
    </source>
</evidence>
<dbReference type="Pfam" id="PF00169">
    <property type="entry name" value="PH"/>
    <property type="match status" value="2"/>
</dbReference>
<sequence>MADRDRNKKVLLDLAKQRDNCCCADCGAPDPDWASYKLGIFVCLNCSGTHRNLPAISRIKSIRLDYWDDDLVEFMKTNGNAAAKTVYERAVPVFYYRPQQQDCVVLREQWIRAKYERREFTGENNHLQDVYCSGFYEGTLWKKGRDNKQFMKRRFILSEKDFTLKYFTKDDESKGPKAVIAIKDLNAIFQPEKIGHLHGLQITYLQEEHTRNLFVYHDSGQEIVTWFNAIRAVRFSYLKTAFPTADDNELLPWITRSYLKEGYMEKTGPMQREPFKKRWFILNSKDRKLLYFKTPLDAVELGAVFIGTESHGYSVRESQPKGTRGNKWKCGVTVETPDRQFVFMCEQELEQKEWVEAFRQVISRPMIPQDYNSKNTSACIKALFYETKHCPLLLDPPM</sequence>
<dbReference type="Proteomes" id="UP000824540">
    <property type="component" value="Unassembled WGS sequence"/>
</dbReference>
<evidence type="ECO:0008006" key="13">
    <source>
        <dbReference type="Google" id="ProtNLM"/>
    </source>
</evidence>
<dbReference type="InterPro" id="IPR037849">
    <property type="entry name" value="PH1_ADAP"/>
</dbReference>
<evidence type="ECO:0000256" key="4">
    <source>
        <dbReference type="ARBA" id="ARBA00022723"/>
    </source>
</evidence>
<dbReference type="SMART" id="SM00105">
    <property type="entry name" value="ArfGap"/>
    <property type="match status" value="1"/>
</dbReference>
<dbReference type="InterPro" id="IPR011993">
    <property type="entry name" value="PH-like_dom_sf"/>
</dbReference>
<gene>
    <name evidence="11" type="ORF">JZ751_026812</name>
</gene>
<dbReference type="Gene3D" id="1.10.220.150">
    <property type="entry name" value="Arf GTPase activating protein"/>
    <property type="match status" value="1"/>
</dbReference>
<dbReference type="CDD" id="cd13252">
    <property type="entry name" value="PH1_ADAP"/>
    <property type="match status" value="1"/>
</dbReference>
<dbReference type="Gene3D" id="2.30.29.30">
    <property type="entry name" value="Pleckstrin-homology domain (PH domain)/Phosphotyrosine-binding domain (PTB)"/>
    <property type="match status" value="2"/>
</dbReference>
<dbReference type="GO" id="GO:0005737">
    <property type="term" value="C:cytoplasm"/>
    <property type="evidence" value="ECO:0007669"/>
    <property type="project" value="UniProtKB-SubCell"/>
</dbReference>
<dbReference type="SUPFAM" id="SSF50729">
    <property type="entry name" value="PH domain-like"/>
    <property type="match status" value="2"/>
</dbReference>
<accession>A0A8T2PE10</accession>
<evidence type="ECO:0000256" key="8">
    <source>
        <dbReference type="PROSITE-ProRule" id="PRU00288"/>
    </source>
</evidence>
<keyword evidence="12" id="KW-1185">Reference proteome</keyword>
<dbReference type="AlphaFoldDB" id="A0A8T2PE10"/>
<evidence type="ECO:0000313" key="11">
    <source>
        <dbReference type="EMBL" id="KAG9350449.1"/>
    </source>
</evidence>
<dbReference type="GO" id="GO:0007507">
    <property type="term" value="P:heart development"/>
    <property type="evidence" value="ECO:0007669"/>
    <property type="project" value="TreeGrafter"/>
</dbReference>